<dbReference type="Proteomes" id="UP000254620">
    <property type="component" value="Unassembled WGS sequence"/>
</dbReference>
<reference evidence="1 2" key="1">
    <citation type="submission" date="2018-06" db="EMBL/GenBank/DDBJ databases">
        <authorList>
            <consortium name="Pathogen Informatics"/>
            <person name="Doyle S."/>
        </authorList>
    </citation>
    <scope>NUCLEOTIDE SEQUENCE [LARGE SCALE GENOMIC DNA]</scope>
    <source>
        <strain evidence="1 2">NCTC10926</strain>
    </source>
</reference>
<dbReference type="AlphaFoldDB" id="A0A380Z4A6"/>
<gene>
    <name evidence="1" type="ORF">NCTC10926_03098</name>
</gene>
<name>A0A380Z4A6_AVIPA</name>
<accession>A0A380Z4A6</accession>
<evidence type="ECO:0000313" key="1">
    <source>
        <dbReference type="EMBL" id="SUV41038.1"/>
    </source>
</evidence>
<dbReference type="EMBL" id="UFSW01000004">
    <property type="protein sequence ID" value="SUV41038.1"/>
    <property type="molecule type" value="Genomic_DNA"/>
</dbReference>
<proteinExistence type="predicted"/>
<organism evidence="1 2">
    <name type="scientific">Avibacterium paragallinarum</name>
    <name type="common">Haemophilus gallinarum</name>
    <dbReference type="NCBI Taxonomy" id="728"/>
    <lineage>
        <taxon>Bacteria</taxon>
        <taxon>Pseudomonadati</taxon>
        <taxon>Pseudomonadota</taxon>
        <taxon>Gammaproteobacteria</taxon>
        <taxon>Pasteurellales</taxon>
        <taxon>Pasteurellaceae</taxon>
        <taxon>Avibacterium</taxon>
    </lineage>
</organism>
<sequence length="44" mass="5147">MLRQYQQGLAPDGEPFHCFRLTNRNGMCIDIMDWGQRGFLAKCQ</sequence>
<protein>
    <submittedName>
        <fullName evidence="1">Galactose-1-epimerase</fullName>
    </submittedName>
</protein>
<evidence type="ECO:0000313" key="2">
    <source>
        <dbReference type="Proteomes" id="UP000254620"/>
    </source>
</evidence>